<dbReference type="PANTHER" id="PTHR19211:SF14">
    <property type="entry name" value="ATP-BINDING CASSETTE SUB-FAMILY F MEMBER 1"/>
    <property type="match status" value="1"/>
</dbReference>
<sequence length="545" mass="61294">MLASMDQKSDKPRKGSSSLGGGAKPQAKAPKKVAAYTDGIDLPPSDDEEEEIVSDEEQQSTSSQKRLPWQDRAELKPLEVAVSDKELKKRERKDIRALVLDGNDEADENVKDITIDNFSVSARGKELLKNASVKISHGKRSALQAVVSANEELVKLRQEVSDLQNSDGGQDENDDDDAGERLAELYEKLQLLGSDAAEAQASKILAGLGFTKDMQARPTCSFSGGWRMRISLARALFVQPTLLLLDEPTNHLDLRAVLWLEEYLCRWKKTLVVVSHDRDFLNSVCNEIIHLHDFRLHFYRGNFDDFESGYEQRRKEMNKKFEIYDKQEASKNKSKGKVDEDEPLLEAPGKWRAYSGEFHFPEPTKLTPPLLQLIEVSFSYPNREDFRLSDVDVGIDMETRVDIVGPNGAGKSTLLNLLADLLTMEETPVQYLLRRHPDQESLSKQEAVRAKLGKFGLPSHNHLTPIAKLSGGQKPGIDALADALDEFTGGVVLVSHDSRLISRVWENEEKSEIWVVENGTVEFFPGTFEEYKEELQKEIKAEVDD</sequence>
<name>A0A5A7TR42_CUCMM</name>
<dbReference type="InterPro" id="IPR027417">
    <property type="entry name" value="P-loop_NTPase"/>
</dbReference>
<evidence type="ECO:0000256" key="1">
    <source>
        <dbReference type="ARBA" id="ARBA00022737"/>
    </source>
</evidence>
<evidence type="ECO:0000256" key="2">
    <source>
        <dbReference type="ARBA" id="ARBA00022741"/>
    </source>
</evidence>
<keyword evidence="4" id="KW-0175">Coiled coil</keyword>
<feature type="compositionally biased region" description="Acidic residues" evidence="5">
    <location>
        <begin position="44"/>
        <end position="58"/>
    </location>
</feature>
<dbReference type="SUPFAM" id="SSF52540">
    <property type="entry name" value="P-loop containing nucleoside triphosphate hydrolases"/>
    <property type="match status" value="2"/>
</dbReference>
<dbReference type="PANTHER" id="PTHR19211">
    <property type="entry name" value="ATP-BINDING TRANSPORT PROTEIN-RELATED"/>
    <property type="match status" value="1"/>
</dbReference>
<dbReference type="Gene3D" id="3.40.50.300">
    <property type="entry name" value="P-loop containing nucleotide triphosphate hydrolases"/>
    <property type="match status" value="3"/>
</dbReference>
<comment type="caution">
    <text evidence="7">The sequence shown here is derived from an EMBL/GenBank/DDBJ whole genome shotgun (WGS) entry which is preliminary data.</text>
</comment>
<dbReference type="PROSITE" id="PS00211">
    <property type="entry name" value="ABC_TRANSPORTER_1"/>
    <property type="match status" value="1"/>
</dbReference>
<dbReference type="Proteomes" id="UP000321393">
    <property type="component" value="Unassembled WGS sequence"/>
</dbReference>
<dbReference type="InterPro" id="IPR050611">
    <property type="entry name" value="ABCF"/>
</dbReference>
<evidence type="ECO:0000256" key="3">
    <source>
        <dbReference type="ARBA" id="ARBA00022840"/>
    </source>
</evidence>
<evidence type="ECO:0000259" key="6">
    <source>
        <dbReference type="PROSITE" id="PS50893"/>
    </source>
</evidence>
<keyword evidence="2" id="KW-0547">Nucleotide-binding</keyword>
<gene>
    <name evidence="7" type="ORF">E6C27_scaffold320G00970</name>
</gene>
<dbReference type="InterPro" id="IPR017871">
    <property type="entry name" value="ABC_transporter-like_CS"/>
</dbReference>
<dbReference type="CDD" id="cd03221">
    <property type="entry name" value="ABCF_EF-3"/>
    <property type="match status" value="1"/>
</dbReference>
<evidence type="ECO:0000256" key="4">
    <source>
        <dbReference type="SAM" id="Coils"/>
    </source>
</evidence>
<evidence type="ECO:0000313" key="7">
    <source>
        <dbReference type="EMBL" id="KAA0043649.1"/>
    </source>
</evidence>
<dbReference type="InterPro" id="IPR003439">
    <property type="entry name" value="ABC_transporter-like_ATP-bd"/>
</dbReference>
<dbReference type="FunFam" id="3.40.50.300:FF:000011">
    <property type="entry name" value="Putative ABC transporter ATP-binding component"/>
    <property type="match status" value="1"/>
</dbReference>
<dbReference type="GO" id="GO:0016887">
    <property type="term" value="F:ATP hydrolysis activity"/>
    <property type="evidence" value="ECO:0007669"/>
    <property type="project" value="InterPro"/>
</dbReference>
<dbReference type="EMBL" id="SSTE01015080">
    <property type="protein sequence ID" value="KAA0043649.1"/>
    <property type="molecule type" value="Genomic_DNA"/>
</dbReference>
<dbReference type="AlphaFoldDB" id="A0A5A7TR42"/>
<keyword evidence="1" id="KW-0677">Repeat</keyword>
<evidence type="ECO:0000313" key="8">
    <source>
        <dbReference type="Proteomes" id="UP000321393"/>
    </source>
</evidence>
<feature type="compositionally biased region" description="Low complexity" evidence="5">
    <location>
        <begin position="24"/>
        <end position="35"/>
    </location>
</feature>
<reference evidence="7 8" key="1">
    <citation type="submission" date="2019-08" db="EMBL/GenBank/DDBJ databases">
        <title>Draft genome sequences of two oriental melons (Cucumis melo L. var makuwa).</title>
        <authorList>
            <person name="Kwon S.-Y."/>
        </authorList>
    </citation>
    <scope>NUCLEOTIDE SEQUENCE [LARGE SCALE GENOMIC DNA]</scope>
    <source>
        <strain evidence="8">cv. SW 3</strain>
        <tissue evidence="7">Leaf</tissue>
    </source>
</reference>
<dbReference type="GO" id="GO:0005524">
    <property type="term" value="F:ATP binding"/>
    <property type="evidence" value="ECO:0007669"/>
    <property type="project" value="UniProtKB-KW"/>
</dbReference>
<dbReference type="OrthoDB" id="2110130at2759"/>
<accession>A0A5A7TR42</accession>
<feature type="coiled-coil region" evidence="4">
    <location>
        <begin position="139"/>
        <end position="166"/>
    </location>
</feature>
<evidence type="ECO:0000256" key="5">
    <source>
        <dbReference type="SAM" id="MobiDB-lite"/>
    </source>
</evidence>
<dbReference type="Pfam" id="PF00005">
    <property type="entry name" value="ABC_tran"/>
    <property type="match status" value="2"/>
</dbReference>
<protein>
    <submittedName>
        <fullName evidence="7">ABC transporter F family member 4-like</fullName>
    </submittedName>
</protein>
<feature type="domain" description="ABC transporter" evidence="6">
    <location>
        <begin position="67"/>
        <end position="318"/>
    </location>
</feature>
<dbReference type="PROSITE" id="PS50893">
    <property type="entry name" value="ABC_TRANSPORTER_2"/>
    <property type="match status" value="1"/>
</dbReference>
<keyword evidence="3" id="KW-0067">ATP-binding</keyword>
<feature type="region of interest" description="Disordered" evidence="5">
    <location>
        <begin position="1"/>
        <end position="71"/>
    </location>
</feature>
<organism evidence="7 8">
    <name type="scientific">Cucumis melo var. makuwa</name>
    <name type="common">Oriental melon</name>
    <dbReference type="NCBI Taxonomy" id="1194695"/>
    <lineage>
        <taxon>Eukaryota</taxon>
        <taxon>Viridiplantae</taxon>
        <taxon>Streptophyta</taxon>
        <taxon>Embryophyta</taxon>
        <taxon>Tracheophyta</taxon>
        <taxon>Spermatophyta</taxon>
        <taxon>Magnoliopsida</taxon>
        <taxon>eudicotyledons</taxon>
        <taxon>Gunneridae</taxon>
        <taxon>Pentapetalae</taxon>
        <taxon>rosids</taxon>
        <taxon>fabids</taxon>
        <taxon>Cucurbitales</taxon>
        <taxon>Cucurbitaceae</taxon>
        <taxon>Benincaseae</taxon>
        <taxon>Cucumis</taxon>
    </lineage>
</organism>
<proteinExistence type="predicted"/>
<dbReference type="STRING" id="1194695.A0A5A7TR42"/>